<dbReference type="SUPFAM" id="SSF54373">
    <property type="entry name" value="FAD-linked reductases, C-terminal domain"/>
    <property type="match status" value="1"/>
</dbReference>
<accession>A0ABY1INM0</accession>
<comment type="caution">
    <text evidence="7">The sequence shown here is derived from an EMBL/GenBank/DDBJ whole genome shotgun (WGS) entry which is preliminary data.</text>
</comment>
<keyword evidence="3" id="KW-0285">Flavoprotein</keyword>
<evidence type="ECO:0000313" key="7">
    <source>
        <dbReference type="EMBL" id="SHJ67591.1"/>
    </source>
</evidence>
<evidence type="ECO:0000256" key="1">
    <source>
        <dbReference type="ARBA" id="ARBA00001974"/>
    </source>
</evidence>
<dbReference type="PANTHER" id="PTHR42784:SF1">
    <property type="entry name" value="PYRANOSE 2-OXIDASE"/>
    <property type="match status" value="1"/>
</dbReference>
<evidence type="ECO:0000256" key="5">
    <source>
        <dbReference type="ARBA" id="ARBA00023002"/>
    </source>
</evidence>
<evidence type="ECO:0000256" key="3">
    <source>
        <dbReference type="ARBA" id="ARBA00022630"/>
    </source>
</evidence>
<proteinExistence type="inferred from homology"/>
<keyword evidence="8" id="KW-1185">Reference proteome</keyword>
<dbReference type="InterPro" id="IPR036188">
    <property type="entry name" value="FAD/NAD-bd_sf"/>
</dbReference>
<gene>
    <name evidence="7" type="ORF">SAMN02745911_2971</name>
</gene>
<dbReference type="EMBL" id="FQZC01000004">
    <property type="protein sequence ID" value="SHJ67591.1"/>
    <property type="molecule type" value="Genomic_DNA"/>
</dbReference>
<sequence length="553" mass="59471">MPFHADSLSHDSVHADGAPPYDAIVVGSGAAGGVACHELTHAGLRVLVLEAGWQPTSPLAGVNAPSARIIASITNSLRRRAIPPALNAVGMKALSAYGRLRQPIQSRCFAWKLSPGSLVDDRDCPYETAPGTKFNWFRSRQVGGRMMVPGHGRQYYRMANADLDADAHGRPAWPVGLSELEPWYAATEEKLRLRGGNDSSRLVPDSRLHTVVAPRPEEAAMMAALEDLSPDMHPILGRYAPPLDWISMAARTGRLTLATGAIVDHVRRDGNGCVTGVGWIDGRSGKRRSAEAPIVFLCASAFESTRILLMSRDPANREGLGMHSDALGRYVMDHAVASCAGHIGVRTGDDTTEGEHGRCIYVPAMAHVDHPATGTLLEGPFGLQIHRQPMGSERARIDIVGFSPMRPRPENRISLSSRKDRFGLPILSIDCRYDHADNAIAGHMMEKVAEAAKALALDVEYISKEIAPPGTGIHECGTARMGSDPSTSVVDANGECWDTKGLYVTDAAAMPSLGVQNPTLTIMALSARAAAHAAGRRLEPAAEPERRRVEEFI</sequence>
<keyword evidence="5" id="KW-0560">Oxidoreductase</keyword>
<name>A0ABY1INM0_9HYPH</name>
<dbReference type="Proteomes" id="UP000184290">
    <property type="component" value="Unassembled WGS sequence"/>
</dbReference>
<protein>
    <submittedName>
        <fullName evidence="7">Choline dehydrogenase</fullName>
    </submittedName>
</protein>
<dbReference type="Pfam" id="PF13450">
    <property type="entry name" value="NAD_binding_8"/>
    <property type="match status" value="1"/>
</dbReference>
<evidence type="ECO:0000256" key="2">
    <source>
        <dbReference type="ARBA" id="ARBA00010790"/>
    </source>
</evidence>
<evidence type="ECO:0000313" key="8">
    <source>
        <dbReference type="Proteomes" id="UP000184290"/>
    </source>
</evidence>
<dbReference type="InterPro" id="IPR051473">
    <property type="entry name" value="P2Ox-like"/>
</dbReference>
<comment type="similarity">
    <text evidence="2">Belongs to the GMC oxidoreductase family.</text>
</comment>
<dbReference type="Gene3D" id="3.50.50.60">
    <property type="entry name" value="FAD/NAD(P)-binding domain"/>
    <property type="match status" value="2"/>
</dbReference>
<dbReference type="SUPFAM" id="SSF51905">
    <property type="entry name" value="FAD/NAD(P)-binding domain"/>
    <property type="match status" value="1"/>
</dbReference>
<evidence type="ECO:0000259" key="6">
    <source>
        <dbReference type="Pfam" id="PF05199"/>
    </source>
</evidence>
<evidence type="ECO:0000256" key="4">
    <source>
        <dbReference type="ARBA" id="ARBA00022827"/>
    </source>
</evidence>
<keyword evidence="4" id="KW-0274">FAD</keyword>
<dbReference type="Pfam" id="PF05199">
    <property type="entry name" value="GMC_oxred_C"/>
    <property type="match status" value="1"/>
</dbReference>
<reference evidence="7 8" key="1">
    <citation type="submission" date="2016-11" db="EMBL/GenBank/DDBJ databases">
        <authorList>
            <person name="Varghese N."/>
            <person name="Submissions S."/>
        </authorList>
    </citation>
    <scope>NUCLEOTIDE SEQUENCE [LARGE SCALE GENOMIC DNA]</scope>
    <source>
        <strain evidence="7 8">DSM 21988</strain>
    </source>
</reference>
<dbReference type="PANTHER" id="PTHR42784">
    <property type="entry name" value="PYRANOSE 2-OXIDASE"/>
    <property type="match status" value="1"/>
</dbReference>
<feature type="domain" description="Glucose-methanol-choline oxidoreductase C-terminal" evidence="6">
    <location>
        <begin position="407"/>
        <end position="525"/>
    </location>
</feature>
<dbReference type="InterPro" id="IPR007867">
    <property type="entry name" value="GMC_OxRtase_C"/>
</dbReference>
<organism evidence="7 8">
    <name type="scientific">Aureimonas altamirensis DSM 21988</name>
    <dbReference type="NCBI Taxonomy" id="1121026"/>
    <lineage>
        <taxon>Bacteria</taxon>
        <taxon>Pseudomonadati</taxon>
        <taxon>Pseudomonadota</taxon>
        <taxon>Alphaproteobacteria</taxon>
        <taxon>Hyphomicrobiales</taxon>
        <taxon>Aurantimonadaceae</taxon>
        <taxon>Aureimonas</taxon>
    </lineage>
</organism>
<comment type="cofactor">
    <cofactor evidence="1">
        <name>FAD</name>
        <dbReference type="ChEBI" id="CHEBI:57692"/>
    </cofactor>
</comment>